<name>A0A0G0JP17_9BACT</name>
<reference evidence="1 2" key="1">
    <citation type="journal article" date="2015" name="Nature">
        <title>rRNA introns, odd ribosomes, and small enigmatic genomes across a large radiation of phyla.</title>
        <authorList>
            <person name="Brown C.T."/>
            <person name="Hug L.A."/>
            <person name="Thomas B.C."/>
            <person name="Sharon I."/>
            <person name="Castelle C.J."/>
            <person name="Singh A."/>
            <person name="Wilkins M.J."/>
            <person name="Williams K.H."/>
            <person name="Banfield J.F."/>
        </authorList>
    </citation>
    <scope>NUCLEOTIDE SEQUENCE [LARGE SCALE GENOMIC DNA]</scope>
</reference>
<evidence type="ECO:0000313" key="1">
    <source>
        <dbReference type="EMBL" id="KKQ38619.1"/>
    </source>
</evidence>
<dbReference type="AlphaFoldDB" id="A0A0G0JP17"/>
<gene>
    <name evidence="1" type="ORF">US54_C0007G0039</name>
</gene>
<sequence length="191" mass="22477">MKSLQPTIRRITEKTFFHYLKCPLWVYHDAGGHQPEDINALRERLTDDGLLPEKERELIANREDIAEVTAEDTDEAFQQTLGFMREGRQTIYHGMLIHGHWVGSPDMLARVEGRSNFGNYYYIACDMKRARNLRDEYRFQGCFYGELLERIQGVKPIHGYVLTPDRSILSYNIEAFSNNYHLTLHELEHRK</sequence>
<evidence type="ECO:0000313" key="2">
    <source>
        <dbReference type="Proteomes" id="UP000034471"/>
    </source>
</evidence>
<comment type="caution">
    <text evidence="1">The sequence shown here is derived from an EMBL/GenBank/DDBJ whole genome shotgun (WGS) entry which is preliminary data.</text>
</comment>
<dbReference type="EMBL" id="LBTJ01000007">
    <property type="protein sequence ID" value="KKQ38619.1"/>
    <property type="molecule type" value="Genomic_DNA"/>
</dbReference>
<evidence type="ECO:0008006" key="3">
    <source>
        <dbReference type="Google" id="ProtNLM"/>
    </source>
</evidence>
<proteinExistence type="predicted"/>
<organism evidence="1 2">
    <name type="scientific">Candidatus Roizmanbacteria bacterium GW2011_GWA2_37_7</name>
    <dbReference type="NCBI Taxonomy" id="1618481"/>
    <lineage>
        <taxon>Bacteria</taxon>
        <taxon>Candidatus Roizmaniibacteriota</taxon>
    </lineage>
</organism>
<protein>
    <recommendedName>
        <fullName evidence="3">PD-(D/E)XK endonuclease-like domain-containing protein</fullName>
    </recommendedName>
</protein>
<dbReference type="STRING" id="1618481.US54_C0007G0039"/>
<dbReference type="Proteomes" id="UP000034471">
    <property type="component" value="Unassembled WGS sequence"/>
</dbReference>
<accession>A0A0G0JP17</accession>